<feature type="compositionally biased region" description="Polar residues" evidence="1">
    <location>
        <begin position="106"/>
        <end position="120"/>
    </location>
</feature>
<evidence type="ECO:0000259" key="2">
    <source>
        <dbReference type="Pfam" id="PF04927"/>
    </source>
</evidence>
<feature type="domain" description="SMP" evidence="2">
    <location>
        <begin position="216"/>
        <end position="254"/>
    </location>
</feature>
<organism evidence="3 4">
    <name type="scientific">Aureobasidium pullulans</name>
    <name type="common">Black yeast</name>
    <name type="synonym">Pullularia pullulans</name>
    <dbReference type="NCBI Taxonomy" id="5580"/>
    <lineage>
        <taxon>Eukaryota</taxon>
        <taxon>Fungi</taxon>
        <taxon>Dikarya</taxon>
        <taxon>Ascomycota</taxon>
        <taxon>Pezizomycotina</taxon>
        <taxon>Dothideomycetes</taxon>
        <taxon>Dothideomycetidae</taxon>
        <taxon>Dothideales</taxon>
        <taxon>Saccotheciaceae</taxon>
        <taxon>Aureobasidium</taxon>
    </lineage>
</organism>
<comment type="caution">
    <text evidence="3">The sequence shown here is derived from an EMBL/GenBank/DDBJ whole genome shotgun (WGS) entry which is preliminary data.</text>
</comment>
<dbReference type="Pfam" id="PF04927">
    <property type="entry name" value="SMP"/>
    <property type="match status" value="2"/>
</dbReference>
<dbReference type="InterPro" id="IPR007011">
    <property type="entry name" value="LEA_SMP_dom"/>
</dbReference>
<evidence type="ECO:0000313" key="4">
    <source>
        <dbReference type="Proteomes" id="UP000306584"/>
    </source>
</evidence>
<reference evidence="3 4" key="1">
    <citation type="submission" date="2018-10" db="EMBL/GenBank/DDBJ databases">
        <title>Fifty Aureobasidium pullulans genomes reveal a recombining polyextremotolerant generalist.</title>
        <authorList>
            <person name="Gostincar C."/>
            <person name="Turk M."/>
            <person name="Zajc J."/>
            <person name="Gunde-Cimerman N."/>
        </authorList>
    </citation>
    <scope>NUCLEOTIDE SEQUENCE [LARGE SCALE GENOMIC DNA]</scope>
    <source>
        <strain evidence="3 4">EXF-6604</strain>
    </source>
</reference>
<dbReference type="Proteomes" id="UP000306584">
    <property type="component" value="Unassembled WGS sequence"/>
</dbReference>
<proteinExistence type="predicted"/>
<evidence type="ECO:0000313" key="3">
    <source>
        <dbReference type="EMBL" id="THY34408.1"/>
    </source>
</evidence>
<dbReference type="EMBL" id="QZBD01000039">
    <property type="protein sequence ID" value="THY34408.1"/>
    <property type="molecule type" value="Genomic_DNA"/>
</dbReference>
<feature type="domain" description="SMP" evidence="2">
    <location>
        <begin position="139"/>
        <end position="179"/>
    </location>
</feature>
<feature type="region of interest" description="Disordered" evidence="1">
    <location>
        <begin position="152"/>
        <end position="255"/>
    </location>
</feature>
<dbReference type="AlphaFoldDB" id="A0A4S9LWU6"/>
<name>A0A4S9LWU6_AURPU</name>
<accession>A0A4S9LWU6</accession>
<protein>
    <recommendedName>
        <fullName evidence="2">SMP domain-containing protein</fullName>
    </recommendedName>
</protein>
<feature type="region of interest" description="Disordered" evidence="1">
    <location>
        <begin position="99"/>
        <end position="120"/>
    </location>
</feature>
<feature type="non-terminal residue" evidence="3">
    <location>
        <position position="1"/>
    </location>
</feature>
<feature type="compositionally biased region" description="Basic and acidic residues" evidence="1">
    <location>
        <begin position="226"/>
        <end position="238"/>
    </location>
</feature>
<gene>
    <name evidence="3" type="ORF">D6D01_01935</name>
</gene>
<evidence type="ECO:0000256" key="1">
    <source>
        <dbReference type="SAM" id="MobiDB-lite"/>
    </source>
</evidence>
<feature type="compositionally biased region" description="Polar residues" evidence="1">
    <location>
        <begin position="243"/>
        <end position="255"/>
    </location>
</feature>
<sequence>DRQRLLARSREALERHHLPKFWGNVHPQLLTDVMLKSEYPYIACLFFLFTMSIQSIKNSFRFINTISRPSSLFARRFHARTTMSAQVPSSQDISAVAKDENGPVKGSQSAQMQSEVGKTQNFESAAQDVLSKMQKDPSSITPEDANYLKSREARATGQAQPPKDSVSADAQRLASANERGTASKTGPLDPAEQSQVTRERNFEEAVNQVGSKDPAQVTQDDANLLHSREQRAHGHTEKGGAASQAQSIATENQRS</sequence>